<protein>
    <submittedName>
        <fullName evidence="12">ELKS/Rab6-interacting/CAST family member 1 isoform X12</fullName>
    </submittedName>
</protein>
<dbReference type="PANTHER" id="PTHR18861">
    <property type="entry name" value="ELKS/RAB6-INTERACTING/CAST PROTEIN"/>
    <property type="match status" value="1"/>
</dbReference>
<evidence type="ECO:0000256" key="2">
    <source>
        <dbReference type="ARBA" id="ARBA00022490"/>
    </source>
</evidence>
<proteinExistence type="predicted"/>
<evidence type="ECO:0000256" key="7">
    <source>
        <dbReference type="ARBA" id="ARBA00023273"/>
    </source>
</evidence>
<organism evidence="11 12">
    <name type="scientific">Phascolarctos cinereus</name>
    <name type="common">Koala</name>
    <dbReference type="NCBI Taxonomy" id="38626"/>
    <lineage>
        <taxon>Eukaryota</taxon>
        <taxon>Metazoa</taxon>
        <taxon>Chordata</taxon>
        <taxon>Craniata</taxon>
        <taxon>Vertebrata</taxon>
        <taxon>Euteleostomi</taxon>
        <taxon>Mammalia</taxon>
        <taxon>Metatheria</taxon>
        <taxon>Diprotodontia</taxon>
        <taxon>Phascolarctidae</taxon>
        <taxon>Phascolarctos</taxon>
    </lineage>
</organism>
<feature type="coiled-coil region" evidence="9">
    <location>
        <begin position="215"/>
        <end position="280"/>
    </location>
</feature>
<evidence type="ECO:0000313" key="11">
    <source>
        <dbReference type="Proteomes" id="UP000515140"/>
    </source>
</evidence>
<feature type="coiled-coil region" evidence="9">
    <location>
        <begin position="151"/>
        <end position="178"/>
    </location>
</feature>
<dbReference type="Proteomes" id="UP000515140">
    <property type="component" value="Unplaced"/>
</dbReference>
<dbReference type="SUPFAM" id="SSF57997">
    <property type="entry name" value="Tropomyosin"/>
    <property type="match status" value="1"/>
</dbReference>
<feature type="region of interest" description="Disordered" evidence="10">
    <location>
        <begin position="74"/>
        <end position="94"/>
    </location>
</feature>
<feature type="compositionally biased region" description="Basic and acidic residues" evidence="10">
    <location>
        <begin position="761"/>
        <end position="796"/>
    </location>
</feature>
<dbReference type="GO" id="GO:0048167">
    <property type="term" value="P:regulation of synaptic plasticity"/>
    <property type="evidence" value="ECO:0007669"/>
    <property type="project" value="TreeGrafter"/>
</dbReference>
<evidence type="ECO:0000256" key="1">
    <source>
        <dbReference type="ARBA" id="ARBA00004245"/>
    </source>
</evidence>
<feature type="coiled-coil region" evidence="9">
    <location>
        <begin position="336"/>
        <end position="418"/>
    </location>
</feature>
<dbReference type="GO" id="GO:0048788">
    <property type="term" value="C:cytoskeleton of presynaptic active zone"/>
    <property type="evidence" value="ECO:0007669"/>
    <property type="project" value="TreeGrafter"/>
</dbReference>
<evidence type="ECO:0000256" key="6">
    <source>
        <dbReference type="ARBA" id="ARBA00023212"/>
    </source>
</evidence>
<reference evidence="12" key="1">
    <citation type="submission" date="2025-08" db="UniProtKB">
        <authorList>
            <consortium name="RefSeq"/>
        </authorList>
    </citation>
    <scope>IDENTIFICATION</scope>
    <source>
        <tissue evidence="12">Spleen</tissue>
    </source>
</reference>
<dbReference type="Pfam" id="PF10174">
    <property type="entry name" value="Cast"/>
    <property type="match status" value="1"/>
</dbReference>
<dbReference type="PANTHER" id="PTHR18861:SF1">
    <property type="entry name" value="ELKS_RAB6-INTERACTING_CAST FAMILY MEMBER 1"/>
    <property type="match status" value="1"/>
</dbReference>
<keyword evidence="11" id="KW-1185">Reference proteome</keyword>
<feature type="region of interest" description="Disordered" evidence="10">
    <location>
        <begin position="760"/>
        <end position="811"/>
    </location>
</feature>
<sequence>MYGSARSVGKVEPSSQSPGRSPRLPRSPRLGHRRTNSTGGSSGSSTGGGSGKTLSMENIQSLNAAYATSGPMYLSDHENMGPDTPKSTMTLGRSGGRLPYGVRMTAMGSSPNIASSGVASDTIAFGEHHLPPVSMASTVPHSLRQARDNTIMDLQTQLKEVLRENDLLRKDVEVKESKLSSSMNSIKTFWSPELKKERALRKDEASKITVWKEQYRVVQEENQHMQMTIQALQDELRIQRDLNQLFQQDSSSRASEPFAAELTEENFQRLHAEHERQAKELFLLRKTLEEMELRIETQKQTLNARDESIKKLLEMLQSKGLSAKATEEDHERTRRLAEAEMHVHHLESLLEQKEKESNMLREEMHRRFENAPDSAKTKALQTVIEMKDSKISSMERGLRDLEEEIQMLKSNGALSTEEREEEMKQMEVYRSHSKFMKNKIGQVKQELSRKDTELLALQTKLETLTNQFSDSKQHIEVLKESLTAKEQRAAILQTEVDALRLRLEEKETMLNKKTKQIQEIVEEKGTQAGEIHDLKDMLDVKERKVNVLQKKIENLQEQLRDKEKQMSNLKERVKSLQADTTNTDTALTTLEEALSEKERTIERLKEQRDRDEREKQEEIDNYKKDLKDLKEKVSLLQGDLSEKEASLLDLKEHASSLASSGLKKDSRLKTLEIALEQKKEECLKMESQLKKAHEATLEARGSPEMNDRLQQLEREITQHRDESSKAQAEVDRLLEILKEMENEKNDKDKKIAELESLTSRQVKDQNKKVANLKHKEQVEKKKSAQMLEEARRREDNLNDSSQQLQDNLRKKDDRIEELEEALRESVQITAEREMVLAQEESARTSAEKQVEELLLAMEKVKQELESMKAKLSSTQQSLAEKETHLTNLRAERRKHLEEVLEMKQEALLAAISEKDANIALLELSSSKKKTQDEVAALKREKDRLVQQLKQQTQNRMKLMADNYEDDHFKSSHSSQTNHKPSPDQDEEEGIWA</sequence>
<dbReference type="AlphaFoldDB" id="A0A6P5LH25"/>
<keyword evidence="5 9" id="KW-0175">Coiled coil</keyword>
<dbReference type="GO" id="GO:0098882">
    <property type="term" value="F:structural constituent of presynaptic active zone"/>
    <property type="evidence" value="ECO:0007669"/>
    <property type="project" value="TreeGrafter"/>
</dbReference>
<dbReference type="GO" id="GO:0007274">
    <property type="term" value="P:neuromuscular synaptic transmission"/>
    <property type="evidence" value="ECO:0007669"/>
    <property type="project" value="TreeGrafter"/>
</dbReference>
<feature type="region of interest" description="Disordered" evidence="10">
    <location>
        <begin position="1"/>
        <end position="54"/>
    </location>
</feature>
<dbReference type="Gene3D" id="1.10.287.1490">
    <property type="match status" value="1"/>
</dbReference>
<dbReference type="GO" id="GO:0030424">
    <property type="term" value="C:axon"/>
    <property type="evidence" value="ECO:0007669"/>
    <property type="project" value="UniProtKB-SubCell"/>
</dbReference>
<name>A0A6P5LH25_PHACI</name>
<evidence type="ECO:0000256" key="9">
    <source>
        <dbReference type="SAM" id="Coils"/>
    </source>
</evidence>
<feature type="compositionally biased region" description="Acidic residues" evidence="10">
    <location>
        <begin position="983"/>
        <end position="992"/>
    </location>
</feature>
<feature type="compositionally biased region" description="Low complexity" evidence="10">
    <location>
        <begin position="13"/>
        <end position="28"/>
    </location>
</feature>
<evidence type="ECO:0000256" key="4">
    <source>
        <dbReference type="ARBA" id="ARBA00023018"/>
    </source>
</evidence>
<feature type="region of interest" description="Disordered" evidence="10">
    <location>
        <begin position="946"/>
        <end position="992"/>
    </location>
</feature>
<keyword evidence="7" id="KW-0966">Cell projection</keyword>
<evidence type="ECO:0000256" key="3">
    <source>
        <dbReference type="ARBA" id="ARBA00022553"/>
    </source>
</evidence>
<dbReference type="SUPFAM" id="SSF90257">
    <property type="entry name" value="Myosin rod fragments"/>
    <property type="match status" value="1"/>
</dbReference>
<dbReference type="InterPro" id="IPR019323">
    <property type="entry name" value="ELKS/CAST"/>
</dbReference>
<comment type="subcellular location">
    <subcellularLocation>
        <location evidence="1">Cytoplasm</location>
        <location evidence="1">Cytoskeleton</location>
    </subcellularLocation>
    <subcellularLocation>
        <location evidence="8">Presynapse</location>
    </subcellularLocation>
</comment>
<keyword evidence="6" id="KW-0206">Cytoskeleton</keyword>
<dbReference type="GeneID" id="110218653"/>
<dbReference type="CTD" id="23085"/>
<keyword evidence="2" id="KW-0963">Cytoplasm</keyword>
<evidence type="ECO:0000256" key="8">
    <source>
        <dbReference type="ARBA" id="ARBA00034106"/>
    </source>
</evidence>
<evidence type="ECO:0000313" key="12">
    <source>
        <dbReference type="RefSeq" id="XP_020857123.1"/>
    </source>
</evidence>
<dbReference type="RefSeq" id="XP_020857123.1">
    <property type="nucleotide sequence ID" value="XM_021001464.1"/>
</dbReference>
<gene>
    <name evidence="12" type="primary">ERC1</name>
</gene>
<accession>A0A6P5LH25</accession>
<feature type="region of interest" description="Disordered" evidence="10">
    <location>
        <begin position="598"/>
        <end position="617"/>
    </location>
</feature>
<keyword evidence="3" id="KW-0597">Phosphoprotein</keyword>
<evidence type="ECO:0000256" key="10">
    <source>
        <dbReference type="SAM" id="MobiDB-lite"/>
    </source>
</evidence>
<keyword evidence="4" id="KW-0770">Synapse</keyword>
<feature type="compositionally biased region" description="Gly residues" evidence="10">
    <location>
        <begin position="40"/>
        <end position="51"/>
    </location>
</feature>
<evidence type="ECO:0000256" key="5">
    <source>
        <dbReference type="ARBA" id="ARBA00023054"/>
    </source>
</evidence>